<keyword evidence="2" id="KW-1133">Transmembrane helix</keyword>
<proteinExistence type="predicted"/>
<reference evidence="3 4" key="2">
    <citation type="journal article" date="2019" name="G3 (Bethesda)">
        <title>Hybrid Assembly of the Genome of the Entomopathogenic Nematode Steinernema carpocapsae Identifies the X-Chromosome.</title>
        <authorList>
            <person name="Serra L."/>
            <person name="Macchietto M."/>
            <person name="Macias-Munoz A."/>
            <person name="McGill C.J."/>
            <person name="Rodriguez I.M."/>
            <person name="Rodriguez B."/>
            <person name="Murad R."/>
            <person name="Mortazavi A."/>
        </authorList>
    </citation>
    <scope>NUCLEOTIDE SEQUENCE [LARGE SCALE GENOMIC DNA]</scope>
    <source>
        <strain evidence="3 4">ALL</strain>
    </source>
</reference>
<sequence length="185" mass="21739">MARLRIFRFLQLFSRIFWHVWVVFGVDSCGVAVFRLPRPDRKCKRAIMNKIEELTSFLEELNSYQSQPRQEETSAEERANLVDALHQFNVVVTQETKQLKTEVSELTQKLAEAQKTKEETMGHIAYLEKNMEKTRANIQRNQKDIESLSEEAKGNILRCLENIDAQTEKMKMTQNNAFDWYSSRC</sequence>
<accession>A0A4U5NJB1</accession>
<organism evidence="3 4">
    <name type="scientific">Steinernema carpocapsae</name>
    <name type="common">Entomopathogenic nematode</name>
    <dbReference type="NCBI Taxonomy" id="34508"/>
    <lineage>
        <taxon>Eukaryota</taxon>
        <taxon>Metazoa</taxon>
        <taxon>Ecdysozoa</taxon>
        <taxon>Nematoda</taxon>
        <taxon>Chromadorea</taxon>
        <taxon>Rhabditida</taxon>
        <taxon>Tylenchina</taxon>
        <taxon>Panagrolaimomorpha</taxon>
        <taxon>Strongyloidoidea</taxon>
        <taxon>Steinernematidae</taxon>
        <taxon>Steinernema</taxon>
    </lineage>
</organism>
<name>A0A4U5NJB1_STECR</name>
<gene>
    <name evidence="3" type="ORF">L596_016592</name>
</gene>
<keyword evidence="2" id="KW-0472">Membrane</keyword>
<dbReference type="AlphaFoldDB" id="A0A4U5NJB1"/>
<evidence type="ECO:0000313" key="4">
    <source>
        <dbReference type="Proteomes" id="UP000298663"/>
    </source>
</evidence>
<keyword evidence="1" id="KW-0175">Coiled coil</keyword>
<evidence type="ECO:0000256" key="1">
    <source>
        <dbReference type="SAM" id="Coils"/>
    </source>
</evidence>
<comment type="caution">
    <text evidence="3">The sequence shown here is derived from an EMBL/GenBank/DDBJ whole genome shotgun (WGS) entry which is preliminary data.</text>
</comment>
<feature type="coiled-coil region" evidence="1">
    <location>
        <begin position="96"/>
        <end position="151"/>
    </location>
</feature>
<keyword evidence="4" id="KW-1185">Reference proteome</keyword>
<evidence type="ECO:0000313" key="3">
    <source>
        <dbReference type="EMBL" id="TKR82922.1"/>
    </source>
</evidence>
<feature type="transmembrane region" description="Helical" evidence="2">
    <location>
        <begin position="16"/>
        <end position="36"/>
    </location>
</feature>
<dbReference type="Proteomes" id="UP000298663">
    <property type="component" value="Unassembled WGS sequence"/>
</dbReference>
<keyword evidence="2" id="KW-0812">Transmembrane</keyword>
<protein>
    <submittedName>
        <fullName evidence="3">Uncharacterized protein</fullName>
    </submittedName>
</protein>
<evidence type="ECO:0000256" key="2">
    <source>
        <dbReference type="SAM" id="Phobius"/>
    </source>
</evidence>
<dbReference type="EMBL" id="AZBU02000004">
    <property type="protein sequence ID" value="TKR82922.1"/>
    <property type="molecule type" value="Genomic_DNA"/>
</dbReference>
<reference evidence="3 4" key="1">
    <citation type="journal article" date="2015" name="Genome Biol.">
        <title>Comparative genomics of Steinernema reveals deeply conserved gene regulatory networks.</title>
        <authorList>
            <person name="Dillman A.R."/>
            <person name="Macchietto M."/>
            <person name="Porter C.F."/>
            <person name="Rogers A."/>
            <person name="Williams B."/>
            <person name="Antoshechkin I."/>
            <person name="Lee M.M."/>
            <person name="Goodwin Z."/>
            <person name="Lu X."/>
            <person name="Lewis E.E."/>
            <person name="Goodrich-Blair H."/>
            <person name="Stock S.P."/>
            <person name="Adams B.J."/>
            <person name="Sternberg P.W."/>
            <person name="Mortazavi A."/>
        </authorList>
    </citation>
    <scope>NUCLEOTIDE SEQUENCE [LARGE SCALE GENOMIC DNA]</scope>
    <source>
        <strain evidence="3 4">ALL</strain>
    </source>
</reference>